<evidence type="ECO:0000256" key="8">
    <source>
        <dbReference type="ARBA" id="ARBA00022989"/>
    </source>
</evidence>
<organism evidence="15 16">
    <name type="scientific">Pseudoalteromonas haloplanktis</name>
    <name type="common">Alteromonas haloplanktis</name>
    <dbReference type="NCBI Taxonomy" id="228"/>
    <lineage>
        <taxon>Bacteria</taxon>
        <taxon>Pseudomonadati</taxon>
        <taxon>Pseudomonadota</taxon>
        <taxon>Gammaproteobacteria</taxon>
        <taxon>Alteromonadales</taxon>
        <taxon>Pseudoalteromonadaceae</taxon>
        <taxon>Pseudoalteromonas</taxon>
    </lineage>
</organism>
<dbReference type="EMBL" id="JAVIFY010000001">
    <property type="protein sequence ID" value="MDQ9090144.1"/>
    <property type="molecule type" value="Genomic_DNA"/>
</dbReference>
<keyword evidence="8 13" id="KW-1133">Transmembrane helix</keyword>
<feature type="transmembrane region" description="Helical" evidence="13">
    <location>
        <begin position="6"/>
        <end position="26"/>
    </location>
</feature>
<comment type="caution">
    <text evidence="15">The sequence shown here is derived from an EMBL/GenBank/DDBJ whole genome shotgun (WGS) entry which is preliminary data.</text>
</comment>
<evidence type="ECO:0000256" key="13">
    <source>
        <dbReference type="SAM" id="Phobius"/>
    </source>
</evidence>
<evidence type="ECO:0000256" key="10">
    <source>
        <dbReference type="ARBA" id="ARBA00023004"/>
    </source>
</evidence>
<dbReference type="Gene3D" id="1.20.950.20">
    <property type="entry name" value="Transmembrane di-heme cytochromes, Chain C"/>
    <property type="match status" value="1"/>
</dbReference>
<keyword evidence="6" id="KW-0479">Metal-binding</keyword>
<gene>
    <name evidence="15" type="primary">narI</name>
    <name evidence="15" type="ORF">RC083_00915</name>
</gene>
<dbReference type="Pfam" id="PF02665">
    <property type="entry name" value="Nitrate_red_gam"/>
    <property type="match status" value="1"/>
</dbReference>
<keyword evidence="4" id="KW-0349">Heme</keyword>
<protein>
    <submittedName>
        <fullName evidence="15">Respiratory nitrate reductase subunit gamma</fullName>
    </submittedName>
</protein>
<comment type="subcellular location">
    <subcellularLocation>
        <location evidence="1">Cell membrane</location>
        <topology evidence="1">Multi-pass membrane protein</topology>
    </subcellularLocation>
</comment>
<keyword evidence="3" id="KW-1003">Cell membrane</keyword>
<keyword evidence="9" id="KW-0560">Oxidoreductase</keyword>
<evidence type="ECO:0000256" key="7">
    <source>
        <dbReference type="ARBA" id="ARBA00022982"/>
    </source>
</evidence>
<evidence type="ECO:0000256" key="2">
    <source>
        <dbReference type="ARBA" id="ARBA00022448"/>
    </source>
</evidence>
<keyword evidence="2" id="KW-0813">Transport</keyword>
<dbReference type="InterPro" id="IPR003816">
    <property type="entry name" value="Nitrate_red_gam"/>
</dbReference>
<name>A0ABU1B883_PSEHA</name>
<dbReference type="Proteomes" id="UP001226574">
    <property type="component" value="Unassembled WGS sequence"/>
</dbReference>
<evidence type="ECO:0000313" key="15">
    <source>
        <dbReference type="EMBL" id="MDQ9090144.1"/>
    </source>
</evidence>
<dbReference type="RefSeq" id="WP_309038137.1">
    <property type="nucleotide sequence ID" value="NZ_JAVIFY010000001.1"/>
</dbReference>
<keyword evidence="10" id="KW-0408">Iron</keyword>
<evidence type="ECO:0000256" key="1">
    <source>
        <dbReference type="ARBA" id="ARBA00004651"/>
    </source>
</evidence>
<feature type="transmembrane region" description="Helical" evidence="13">
    <location>
        <begin position="55"/>
        <end position="72"/>
    </location>
</feature>
<keyword evidence="11" id="KW-0534">Nitrate assimilation</keyword>
<dbReference type="SUPFAM" id="SSF103501">
    <property type="entry name" value="Respiratory nitrate reductase 1 gamma chain"/>
    <property type="match status" value="1"/>
</dbReference>
<evidence type="ECO:0000256" key="5">
    <source>
        <dbReference type="ARBA" id="ARBA00022692"/>
    </source>
</evidence>
<dbReference type="InterPro" id="IPR036197">
    <property type="entry name" value="NarG-like_sf"/>
</dbReference>
<dbReference type="PANTHER" id="PTHR30598">
    <property type="entry name" value="NITRATE REDUCTASE PRIVATE CHAPERONE, REDOX ENZYME MATURATION PROTEIN REMP FAMILY"/>
    <property type="match status" value="1"/>
</dbReference>
<evidence type="ECO:0000256" key="3">
    <source>
        <dbReference type="ARBA" id="ARBA00022475"/>
    </source>
</evidence>
<keyword evidence="12 13" id="KW-0472">Membrane</keyword>
<feature type="transmembrane region" description="Helical" evidence="13">
    <location>
        <begin position="190"/>
        <end position="216"/>
    </location>
</feature>
<evidence type="ECO:0000313" key="16">
    <source>
        <dbReference type="Proteomes" id="UP001226574"/>
    </source>
</evidence>
<evidence type="ECO:0000256" key="9">
    <source>
        <dbReference type="ARBA" id="ARBA00023002"/>
    </source>
</evidence>
<evidence type="ECO:0000256" key="11">
    <source>
        <dbReference type="ARBA" id="ARBA00023063"/>
    </source>
</evidence>
<evidence type="ECO:0000256" key="4">
    <source>
        <dbReference type="ARBA" id="ARBA00022617"/>
    </source>
</evidence>
<keyword evidence="7" id="KW-0249">Electron transport</keyword>
<evidence type="ECO:0000259" key="14">
    <source>
        <dbReference type="Pfam" id="PF02665"/>
    </source>
</evidence>
<feature type="transmembrane region" description="Helical" evidence="13">
    <location>
        <begin position="132"/>
        <end position="152"/>
    </location>
</feature>
<dbReference type="InterPro" id="IPR023234">
    <property type="entry name" value="NarG-like_domain"/>
</dbReference>
<evidence type="ECO:0000256" key="6">
    <source>
        <dbReference type="ARBA" id="ARBA00022723"/>
    </source>
</evidence>
<proteinExistence type="predicted"/>
<dbReference type="PANTHER" id="PTHR30598:SF3">
    <property type="entry name" value="RESPIRATORY NITRATE REDUCTASE 1 GAMMA CHAIN"/>
    <property type="match status" value="1"/>
</dbReference>
<feature type="domain" description="NarG-like" evidence="14">
    <location>
        <begin position="5"/>
        <end position="226"/>
    </location>
</feature>
<evidence type="ECO:0000256" key="12">
    <source>
        <dbReference type="ARBA" id="ARBA00023136"/>
    </source>
</evidence>
<dbReference type="InterPro" id="IPR051936">
    <property type="entry name" value="Heme-iron_electron_transfer"/>
</dbReference>
<keyword evidence="5 13" id="KW-0812">Transmembrane</keyword>
<accession>A0ABU1B883</accession>
<keyword evidence="16" id="KW-1185">Reference proteome</keyword>
<reference evidence="15 16" key="1">
    <citation type="submission" date="2023-08" db="EMBL/GenBank/DDBJ databases">
        <title>Pseudoalteromonas haloplanktis LL1 genome.</title>
        <authorList>
            <person name="Wu S."/>
        </authorList>
    </citation>
    <scope>NUCLEOTIDE SEQUENCE [LARGE SCALE GENOMIC DNA]</scope>
    <source>
        <strain evidence="15 16">LL1</strain>
    </source>
</reference>
<feature type="transmembrane region" description="Helical" evidence="13">
    <location>
        <begin position="92"/>
        <end position="111"/>
    </location>
</feature>
<dbReference type="NCBIfam" id="TIGR00351">
    <property type="entry name" value="narI"/>
    <property type="match status" value="1"/>
</dbReference>
<sequence length="226" mass="25654">MSYLDTLLFGIYPYIAAVVLFVGCLVRYDREQYTWKTSSSQLLESKQLKKGSRPFHIGIIMVLMGHFVGLLTPHQVWDFLNVTAAFKQKIAMGLGGFFGLVCFYGLTILLVRRLTNPRVRASSSTMDILILVGLYIQLILGLISILFSFSHLDGSEMLKMMSWAQNIVTFDLTQATEAISGVGFIYKAHIFFGLTLLIIFPFSRLVHVWSVPVGYIKRNYQVVRHK</sequence>